<organism evidence="1 2">
    <name type="scientific">Deinococcus cellulosilyticus (strain DSM 18568 / NBRC 106333 / KACC 11606 / 5516J-15)</name>
    <dbReference type="NCBI Taxonomy" id="1223518"/>
    <lineage>
        <taxon>Bacteria</taxon>
        <taxon>Thermotogati</taxon>
        <taxon>Deinococcota</taxon>
        <taxon>Deinococci</taxon>
        <taxon>Deinococcales</taxon>
        <taxon>Deinococcaceae</taxon>
        <taxon>Deinococcus</taxon>
    </lineage>
</organism>
<dbReference type="EMBL" id="BJXB01000001">
    <property type="protein sequence ID" value="GEM44760.1"/>
    <property type="molecule type" value="Genomic_DNA"/>
</dbReference>
<sequence>MESYINRPFSFTNTAPLTVEDYRMGCLIKIEKQFNGKFWGLTAEDEEASANNHIKIKPGNTGAIWFGRVDYKNSKGQELARFFSCEIFGSNPHTARIALSFFARR</sequence>
<name>A0A511MW30_DEIC1</name>
<evidence type="ECO:0000313" key="2">
    <source>
        <dbReference type="Proteomes" id="UP000321306"/>
    </source>
</evidence>
<protein>
    <submittedName>
        <fullName evidence="1">Uncharacterized protein</fullName>
    </submittedName>
</protein>
<comment type="caution">
    <text evidence="1">The sequence shown here is derived from an EMBL/GenBank/DDBJ whole genome shotgun (WGS) entry which is preliminary data.</text>
</comment>
<gene>
    <name evidence="1" type="ORF">DC3_03950</name>
</gene>
<dbReference type="AlphaFoldDB" id="A0A511MW30"/>
<proteinExistence type="predicted"/>
<evidence type="ECO:0000313" key="1">
    <source>
        <dbReference type="EMBL" id="GEM44760.1"/>
    </source>
</evidence>
<accession>A0A511MW30</accession>
<reference evidence="1 2" key="1">
    <citation type="submission" date="2019-07" db="EMBL/GenBank/DDBJ databases">
        <title>Whole genome shotgun sequence of Deinococcus cellulosilyticus NBRC 106333.</title>
        <authorList>
            <person name="Hosoyama A."/>
            <person name="Uohara A."/>
            <person name="Ohji S."/>
            <person name="Ichikawa N."/>
        </authorList>
    </citation>
    <scope>NUCLEOTIDE SEQUENCE [LARGE SCALE GENOMIC DNA]</scope>
    <source>
        <strain evidence="1 2">NBRC 106333</strain>
    </source>
</reference>
<keyword evidence="2" id="KW-1185">Reference proteome</keyword>
<dbReference type="Proteomes" id="UP000321306">
    <property type="component" value="Unassembled WGS sequence"/>
</dbReference>